<evidence type="ECO:0000313" key="2">
    <source>
        <dbReference type="Proteomes" id="UP000440224"/>
    </source>
</evidence>
<comment type="caution">
    <text evidence="1">The sequence shown here is derived from an EMBL/GenBank/DDBJ whole genome shotgun (WGS) entry which is preliminary data.</text>
</comment>
<proteinExistence type="predicted"/>
<sequence>MTDERRSLPLASSSRYSPEIFVAIAEGEAKALAPRVAEGPEGAIEAARIASERAVALTDAAHAHEPPDRPIACQKGCSTCCQAKVLVVAPEVLRIAAHLSATCSPEKLAALLVRVQAADARTRGLTRAARAEAHVPCPLLDADGGCGVHPVRPLVCRSWTSYDAGACERYWEAPAGKPTPPQWPIGYELAQAVLAGLGKACFDAGRDGTPLELIAALRIALERPTAGERWHKRLPVFSGAKDAEWIEANVRSG</sequence>
<protein>
    <submittedName>
        <fullName evidence="1">YkgJ family cysteine cluster protein</fullName>
    </submittedName>
</protein>
<dbReference type="OrthoDB" id="9810361at2"/>
<evidence type="ECO:0000313" key="1">
    <source>
        <dbReference type="EMBL" id="MRG98340.1"/>
    </source>
</evidence>
<gene>
    <name evidence="1" type="ORF">GF068_41470</name>
</gene>
<dbReference type="Pfam" id="PF03692">
    <property type="entry name" value="CxxCxxCC"/>
    <property type="match status" value="1"/>
</dbReference>
<organism evidence="1 2">
    <name type="scientific">Polyangium spumosum</name>
    <dbReference type="NCBI Taxonomy" id="889282"/>
    <lineage>
        <taxon>Bacteria</taxon>
        <taxon>Pseudomonadati</taxon>
        <taxon>Myxococcota</taxon>
        <taxon>Polyangia</taxon>
        <taxon>Polyangiales</taxon>
        <taxon>Polyangiaceae</taxon>
        <taxon>Polyangium</taxon>
    </lineage>
</organism>
<dbReference type="Proteomes" id="UP000440224">
    <property type="component" value="Unassembled WGS sequence"/>
</dbReference>
<dbReference type="InterPro" id="IPR005358">
    <property type="entry name" value="Puta_zinc/iron-chelating_dom"/>
</dbReference>
<keyword evidence="2" id="KW-1185">Reference proteome</keyword>
<accession>A0A6N7Q615</accession>
<name>A0A6N7Q615_9BACT</name>
<reference evidence="1 2" key="1">
    <citation type="submission" date="2019-10" db="EMBL/GenBank/DDBJ databases">
        <title>A soil myxobacterium in the family Polyangiaceae.</title>
        <authorList>
            <person name="Li Y."/>
            <person name="Wang J."/>
        </authorList>
    </citation>
    <scope>NUCLEOTIDE SEQUENCE [LARGE SCALE GENOMIC DNA]</scope>
    <source>
        <strain evidence="1 2">DSM 14734</strain>
    </source>
</reference>
<dbReference type="EMBL" id="WJIE01000029">
    <property type="protein sequence ID" value="MRG98340.1"/>
    <property type="molecule type" value="Genomic_DNA"/>
</dbReference>
<dbReference type="RefSeq" id="WP_153825105.1">
    <property type="nucleotide sequence ID" value="NZ_WJIE01000029.1"/>
</dbReference>
<dbReference type="AlphaFoldDB" id="A0A6N7Q615"/>